<proteinExistence type="predicted"/>
<gene>
    <name evidence="1" type="ORF">METZ01_LOCUS312255</name>
</gene>
<dbReference type="EMBL" id="UINC01099829">
    <property type="protein sequence ID" value="SVC59401.1"/>
    <property type="molecule type" value="Genomic_DNA"/>
</dbReference>
<evidence type="ECO:0000313" key="1">
    <source>
        <dbReference type="EMBL" id="SVC59401.1"/>
    </source>
</evidence>
<accession>A0A382NIK6</accession>
<name>A0A382NIK6_9ZZZZ</name>
<reference evidence="1" key="1">
    <citation type="submission" date="2018-05" db="EMBL/GenBank/DDBJ databases">
        <authorList>
            <person name="Lanie J.A."/>
            <person name="Ng W.-L."/>
            <person name="Kazmierczak K.M."/>
            <person name="Andrzejewski T.M."/>
            <person name="Davidsen T.M."/>
            <person name="Wayne K.J."/>
            <person name="Tettelin H."/>
            <person name="Glass J.I."/>
            <person name="Rusch D."/>
            <person name="Podicherti R."/>
            <person name="Tsui H.-C.T."/>
            <person name="Winkler M.E."/>
        </authorList>
    </citation>
    <scope>NUCLEOTIDE SEQUENCE</scope>
</reference>
<protein>
    <submittedName>
        <fullName evidence="1">Uncharacterized protein</fullName>
    </submittedName>
</protein>
<dbReference type="AlphaFoldDB" id="A0A382NIK6"/>
<sequence length="181" mass="21507">MKSELCPHVDGDPSVFLQKIMQDPDRVEWVENPQCRFWGKYPKHEHYHFLRNNTIDGMRLDDYQVNDKWMETEWARRHEMDPNDCNFYPSSTKGPCKTKAVFNEPMRKAYRRMYGEPTSSTKSMVRKHLEICGGMTQCVYILVSNIKDINKADRAEIIDLCQRYKSELKILIESTGEEFLW</sequence>
<organism evidence="1">
    <name type="scientific">marine metagenome</name>
    <dbReference type="NCBI Taxonomy" id="408172"/>
    <lineage>
        <taxon>unclassified sequences</taxon>
        <taxon>metagenomes</taxon>
        <taxon>ecological metagenomes</taxon>
    </lineage>
</organism>